<dbReference type="Gene3D" id="1.10.10.10">
    <property type="entry name" value="Winged helix-like DNA-binding domain superfamily/Winged helix DNA-binding domain"/>
    <property type="match status" value="1"/>
</dbReference>
<keyword evidence="3" id="KW-0119">Carbohydrate metabolism</keyword>
<reference evidence="4 5" key="1">
    <citation type="submission" date="2020-08" db="EMBL/GenBank/DDBJ databases">
        <title>Genomic Encyclopedia of Type Strains, Phase III (KMG-III): the genomes of soil and plant-associated and newly described type strains.</title>
        <authorList>
            <person name="Whitman W."/>
        </authorList>
    </citation>
    <scope>NUCLEOTIDE SEQUENCE [LARGE SCALE GENOMIC DNA]</scope>
    <source>
        <strain evidence="4 5">CECT 5831</strain>
    </source>
</reference>
<dbReference type="PROSITE" id="PS01125">
    <property type="entry name" value="ROK"/>
    <property type="match status" value="1"/>
</dbReference>
<dbReference type="EMBL" id="JACHXJ010000008">
    <property type="protein sequence ID" value="MBB3131779.1"/>
    <property type="molecule type" value="Genomic_DNA"/>
</dbReference>
<comment type="similarity">
    <text evidence="2">Belongs to the ROK (NagC/XylR) family.</text>
</comment>
<dbReference type="GO" id="GO:0042732">
    <property type="term" value="P:D-xylose metabolic process"/>
    <property type="evidence" value="ECO:0007669"/>
    <property type="project" value="UniProtKB-KW"/>
</dbReference>
<evidence type="ECO:0000256" key="2">
    <source>
        <dbReference type="ARBA" id="ARBA00006479"/>
    </source>
</evidence>
<dbReference type="InterPro" id="IPR049874">
    <property type="entry name" value="ROK_cs"/>
</dbReference>
<evidence type="ECO:0000313" key="5">
    <source>
        <dbReference type="Proteomes" id="UP000517523"/>
    </source>
</evidence>
<dbReference type="Gene3D" id="3.30.420.40">
    <property type="match status" value="2"/>
</dbReference>
<dbReference type="InterPro" id="IPR000600">
    <property type="entry name" value="ROK"/>
</dbReference>
<dbReference type="Proteomes" id="UP000517523">
    <property type="component" value="Unassembled WGS sequence"/>
</dbReference>
<dbReference type="SUPFAM" id="SSF46785">
    <property type="entry name" value="Winged helix' DNA-binding domain"/>
    <property type="match status" value="1"/>
</dbReference>
<dbReference type="Pfam" id="PF13412">
    <property type="entry name" value="HTH_24"/>
    <property type="match status" value="1"/>
</dbReference>
<dbReference type="AlphaFoldDB" id="A0A839U2V5"/>
<name>A0A839U2V5_9BACL</name>
<dbReference type="InterPro" id="IPR036390">
    <property type="entry name" value="WH_DNA-bd_sf"/>
</dbReference>
<comment type="function">
    <text evidence="1">Transcriptional repressor of xylose-utilizing enzymes.</text>
</comment>
<dbReference type="PANTHER" id="PTHR18964">
    <property type="entry name" value="ROK (REPRESSOR, ORF, KINASE) FAMILY"/>
    <property type="match status" value="1"/>
</dbReference>
<dbReference type="GO" id="GO:0016301">
    <property type="term" value="F:kinase activity"/>
    <property type="evidence" value="ECO:0007669"/>
    <property type="project" value="UniProtKB-KW"/>
</dbReference>
<proteinExistence type="inferred from homology"/>
<dbReference type="Pfam" id="PF00480">
    <property type="entry name" value="ROK"/>
    <property type="match status" value="1"/>
</dbReference>
<keyword evidence="4" id="KW-0418">Kinase</keyword>
<sequence length="403" mass="43663">MKTMRKGDWKLIQELNRSIILNKIRLDGPISRIELAKGNRISPSTVAAAVQELIREGYVTEIGRGESSGGRKPILLQFAPDNHFLFAASISNTVIEVAQLNLEASILRKASAPVGMRQGEGVIELMLGMIDRFVTETGSMDPCIGIAVTTPGVVNVEQGVVYYNSKLRLNDVPVKQIVESRYGIKTWVENDTNSLVLAERRFGSYSSFANLIYIMVGNGIGAGILVNDMILRGKLGGAGEFGHTSVNRSGIRCECGNVGCLENSVSWPAVHSRMMAAMASGRQTLIHDLTGGDFSRIGPAVYKEALSRQDRLAMDITEEIAEHLGAGIVNLVNLFNPEAIVLGGNVAQDNPILLHKVEEHISRYAMRILKDDLVVGQSSLGDDGKLMGAAAVVLQDLFQFSLT</sequence>
<dbReference type="InterPro" id="IPR043129">
    <property type="entry name" value="ATPase_NBD"/>
</dbReference>
<evidence type="ECO:0000256" key="1">
    <source>
        <dbReference type="ARBA" id="ARBA00002486"/>
    </source>
</evidence>
<organism evidence="4 5">
    <name type="scientific">Paenibacillus rhizosphaerae</name>
    <dbReference type="NCBI Taxonomy" id="297318"/>
    <lineage>
        <taxon>Bacteria</taxon>
        <taxon>Bacillati</taxon>
        <taxon>Bacillota</taxon>
        <taxon>Bacilli</taxon>
        <taxon>Bacillales</taxon>
        <taxon>Paenibacillaceae</taxon>
        <taxon>Paenibacillus</taxon>
    </lineage>
</organism>
<gene>
    <name evidence="4" type="ORF">FHS19_006503</name>
</gene>
<evidence type="ECO:0000256" key="3">
    <source>
        <dbReference type="ARBA" id="ARBA00022629"/>
    </source>
</evidence>
<dbReference type="InterPro" id="IPR036388">
    <property type="entry name" value="WH-like_DNA-bd_sf"/>
</dbReference>
<dbReference type="SUPFAM" id="SSF53067">
    <property type="entry name" value="Actin-like ATPase domain"/>
    <property type="match status" value="1"/>
</dbReference>
<keyword evidence="4" id="KW-0808">Transferase</keyword>
<comment type="caution">
    <text evidence="4">The sequence shown here is derived from an EMBL/GenBank/DDBJ whole genome shotgun (WGS) entry which is preliminary data.</text>
</comment>
<dbReference type="PANTHER" id="PTHR18964:SF149">
    <property type="entry name" value="BIFUNCTIONAL UDP-N-ACETYLGLUCOSAMINE 2-EPIMERASE_N-ACETYLMANNOSAMINE KINASE"/>
    <property type="match status" value="1"/>
</dbReference>
<evidence type="ECO:0000313" key="4">
    <source>
        <dbReference type="EMBL" id="MBB3131779.1"/>
    </source>
</evidence>
<keyword evidence="3" id="KW-0859">Xylose metabolism</keyword>
<accession>A0A839U2V5</accession>
<protein>
    <submittedName>
        <fullName evidence="4">Putative NBD/HSP70 family sugar kinase</fullName>
    </submittedName>
</protein>